<dbReference type="GO" id="GO:0005737">
    <property type="term" value="C:cytoplasm"/>
    <property type="evidence" value="ECO:0007669"/>
    <property type="project" value="UniProtKB-SubCell"/>
</dbReference>
<reference evidence="13" key="1">
    <citation type="submission" date="2018-06" db="EMBL/GenBank/DDBJ databases">
        <authorList>
            <person name="Zhirakovskaya E."/>
        </authorList>
    </citation>
    <scope>NUCLEOTIDE SEQUENCE</scope>
</reference>
<dbReference type="Gene3D" id="3.30.390.30">
    <property type="match status" value="1"/>
</dbReference>
<evidence type="ECO:0000256" key="5">
    <source>
        <dbReference type="ARBA" id="ARBA00022630"/>
    </source>
</evidence>
<feature type="domain" description="Pyridine nucleotide-disulphide oxidoreductase dimerisation" evidence="11">
    <location>
        <begin position="339"/>
        <end position="445"/>
    </location>
</feature>
<evidence type="ECO:0000256" key="7">
    <source>
        <dbReference type="ARBA" id="ARBA00023002"/>
    </source>
</evidence>
<dbReference type="InterPro" id="IPR001100">
    <property type="entry name" value="Pyr_nuc-diS_OxRdtase"/>
</dbReference>
<organism evidence="13">
    <name type="scientific">hydrothermal vent metagenome</name>
    <dbReference type="NCBI Taxonomy" id="652676"/>
    <lineage>
        <taxon>unclassified sequences</taxon>
        <taxon>metagenomes</taxon>
        <taxon>ecological metagenomes</taxon>
    </lineage>
</organism>
<dbReference type="InterPro" id="IPR004099">
    <property type="entry name" value="Pyr_nucl-diS_OxRdtase_dimer"/>
</dbReference>
<dbReference type="GO" id="GO:0004148">
    <property type="term" value="F:dihydrolipoyl dehydrogenase (NADH) activity"/>
    <property type="evidence" value="ECO:0007669"/>
    <property type="project" value="UniProtKB-EC"/>
</dbReference>
<dbReference type="GO" id="GO:0006103">
    <property type="term" value="P:2-oxoglutarate metabolic process"/>
    <property type="evidence" value="ECO:0007669"/>
    <property type="project" value="TreeGrafter"/>
</dbReference>
<dbReference type="PANTHER" id="PTHR22912:SF217">
    <property type="entry name" value="DIHYDROLIPOYL DEHYDROGENASE"/>
    <property type="match status" value="1"/>
</dbReference>
<dbReference type="InterPro" id="IPR012999">
    <property type="entry name" value="Pyr_OxRdtase_I_AS"/>
</dbReference>
<dbReference type="SUPFAM" id="SSF51905">
    <property type="entry name" value="FAD/NAD(P)-binding domain"/>
    <property type="match status" value="1"/>
</dbReference>
<evidence type="ECO:0000256" key="3">
    <source>
        <dbReference type="ARBA" id="ARBA00007532"/>
    </source>
</evidence>
<keyword evidence="4" id="KW-0963">Cytoplasm</keyword>
<proteinExistence type="inferred from homology"/>
<keyword evidence="6" id="KW-0274">FAD</keyword>
<dbReference type="InterPro" id="IPR023753">
    <property type="entry name" value="FAD/NAD-binding_dom"/>
</dbReference>
<keyword evidence="9" id="KW-1015">Disulfide bond</keyword>
<dbReference type="NCBIfam" id="TIGR01350">
    <property type="entry name" value="lipoamide_DH"/>
    <property type="match status" value="1"/>
</dbReference>
<dbReference type="EC" id="1.8.1.4" evidence="13"/>
<dbReference type="Pfam" id="PF02852">
    <property type="entry name" value="Pyr_redox_dim"/>
    <property type="match status" value="1"/>
</dbReference>
<dbReference type="SUPFAM" id="SSF55424">
    <property type="entry name" value="FAD/NAD-linked reductases, dimerisation (C-terminal) domain"/>
    <property type="match status" value="1"/>
</dbReference>
<dbReference type="InterPro" id="IPR016156">
    <property type="entry name" value="FAD/NAD-linked_Rdtase_dimer_sf"/>
</dbReference>
<dbReference type="PROSITE" id="PS00076">
    <property type="entry name" value="PYRIDINE_REDOX_1"/>
    <property type="match status" value="1"/>
</dbReference>
<evidence type="ECO:0000256" key="10">
    <source>
        <dbReference type="ARBA" id="ARBA00023284"/>
    </source>
</evidence>
<keyword evidence="8" id="KW-0520">NAD</keyword>
<evidence type="ECO:0000313" key="13">
    <source>
        <dbReference type="EMBL" id="VAW06385.1"/>
    </source>
</evidence>
<keyword evidence="10" id="KW-0676">Redox-active center</keyword>
<name>A0A3B0SKP5_9ZZZZ</name>
<dbReference type="Pfam" id="PF07992">
    <property type="entry name" value="Pyr_redox_2"/>
    <property type="match status" value="1"/>
</dbReference>
<evidence type="ECO:0000256" key="6">
    <source>
        <dbReference type="ARBA" id="ARBA00022827"/>
    </source>
</evidence>
<comment type="cofactor">
    <cofactor evidence="1">
        <name>FAD</name>
        <dbReference type="ChEBI" id="CHEBI:57692"/>
    </cofactor>
</comment>
<dbReference type="InterPro" id="IPR036188">
    <property type="entry name" value="FAD/NAD-bd_sf"/>
</dbReference>
<comment type="subcellular location">
    <subcellularLocation>
        <location evidence="2">Cytoplasm</location>
    </subcellularLocation>
</comment>
<dbReference type="GO" id="GO:0050660">
    <property type="term" value="F:flavin adenine dinucleotide binding"/>
    <property type="evidence" value="ECO:0007669"/>
    <property type="project" value="InterPro"/>
</dbReference>
<dbReference type="InterPro" id="IPR050151">
    <property type="entry name" value="Class-I_Pyr_Nuc-Dis_Oxidored"/>
</dbReference>
<keyword evidence="5" id="KW-0285">Flavoprotein</keyword>
<dbReference type="PANTHER" id="PTHR22912">
    <property type="entry name" value="DISULFIDE OXIDOREDUCTASE"/>
    <property type="match status" value="1"/>
</dbReference>
<evidence type="ECO:0000256" key="8">
    <source>
        <dbReference type="ARBA" id="ARBA00023027"/>
    </source>
</evidence>
<gene>
    <name evidence="13" type="ORF">MNBD_ACTINO02-2124</name>
</gene>
<accession>A0A3B0SKP5</accession>
<protein>
    <submittedName>
        <fullName evidence="13">Dihydrolipoamide dehydrogenase of branched-chain alpha-keto acid dehydrogenase</fullName>
        <ecNumber evidence="13">1.8.1.4</ecNumber>
    </submittedName>
</protein>
<evidence type="ECO:0000259" key="12">
    <source>
        <dbReference type="Pfam" id="PF07992"/>
    </source>
</evidence>
<dbReference type="AlphaFoldDB" id="A0A3B0SKP5"/>
<evidence type="ECO:0000256" key="4">
    <source>
        <dbReference type="ARBA" id="ARBA00022490"/>
    </source>
</evidence>
<keyword evidence="7 13" id="KW-0560">Oxidoreductase</keyword>
<sequence>MYDVVVIGGGPGGYASALYAHNFGLSVALIEKDRVGGTCLVRGCIPAKTWLHAAEVFTTVKSAATFGVTTSDVTVDWPTALARKNQVVDQLVKGLSGLLKARNVDVLDGFGRLVDGGVSVALADGSEQTLEAKNVILATGSVPRAIPGFDFNGTTVISSNEALDWESQPGRVAIVGGGVIGCEFASMLADFGSEVHVFDVAPQLLPGTDADAVKVLLREFKKKKVKVHTDTSVSAPEIVDGGVRLSYGDDSVEVDVVLVSVGRAPLTENVGIEEAGIALDRGYVPVDLETMQTSKPGVYAVGDIVAATPQLAHAGFAEGIAAIEHIATGIAKPVDYNAIPLVVYTHPEVASVGLSEQAARDQGLDIEVTTHGMRGIGRAIIQGQVSGMVKLINETDGPILGATVVGPGAGEMIHELMYTVAWEALPGEAAALIHAHPTVAESIGETLLSASGKSLH</sequence>
<evidence type="ECO:0000259" key="11">
    <source>
        <dbReference type="Pfam" id="PF02852"/>
    </source>
</evidence>
<evidence type="ECO:0000256" key="9">
    <source>
        <dbReference type="ARBA" id="ARBA00023157"/>
    </source>
</evidence>
<dbReference type="FunFam" id="3.30.390.30:FF:000001">
    <property type="entry name" value="Dihydrolipoyl dehydrogenase"/>
    <property type="match status" value="1"/>
</dbReference>
<evidence type="ECO:0000256" key="1">
    <source>
        <dbReference type="ARBA" id="ARBA00001974"/>
    </source>
</evidence>
<comment type="similarity">
    <text evidence="3">Belongs to the class-I pyridine nucleotide-disulfide oxidoreductase family.</text>
</comment>
<dbReference type="PRINTS" id="PR00411">
    <property type="entry name" value="PNDRDTASEI"/>
</dbReference>
<evidence type="ECO:0000256" key="2">
    <source>
        <dbReference type="ARBA" id="ARBA00004496"/>
    </source>
</evidence>
<feature type="domain" description="FAD/NAD(P)-binding" evidence="12">
    <location>
        <begin position="2"/>
        <end position="319"/>
    </location>
</feature>
<dbReference type="PIRSF" id="PIRSF000350">
    <property type="entry name" value="Mercury_reductase_MerA"/>
    <property type="match status" value="1"/>
</dbReference>
<dbReference type="Gene3D" id="3.50.50.60">
    <property type="entry name" value="FAD/NAD(P)-binding domain"/>
    <property type="match status" value="2"/>
</dbReference>
<dbReference type="InterPro" id="IPR006258">
    <property type="entry name" value="Lipoamide_DH"/>
</dbReference>
<dbReference type="EMBL" id="UOEK01000348">
    <property type="protein sequence ID" value="VAW06385.1"/>
    <property type="molecule type" value="Genomic_DNA"/>
</dbReference>
<dbReference type="PRINTS" id="PR00368">
    <property type="entry name" value="FADPNR"/>
</dbReference>